<dbReference type="AlphaFoldDB" id="A0A1H5UNR9"/>
<dbReference type="Proteomes" id="UP000236728">
    <property type="component" value="Unassembled WGS sequence"/>
</dbReference>
<name>A0A1H5UNR9_9BACT</name>
<evidence type="ECO:0000313" key="2">
    <source>
        <dbReference type="Proteomes" id="UP000236728"/>
    </source>
</evidence>
<organism evidence="1 2">
    <name type="scientific">Bryocella elongata</name>
    <dbReference type="NCBI Taxonomy" id="863522"/>
    <lineage>
        <taxon>Bacteria</taxon>
        <taxon>Pseudomonadati</taxon>
        <taxon>Acidobacteriota</taxon>
        <taxon>Terriglobia</taxon>
        <taxon>Terriglobales</taxon>
        <taxon>Acidobacteriaceae</taxon>
        <taxon>Bryocella</taxon>
    </lineage>
</organism>
<reference evidence="1 2" key="1">
    <citation type="submission" date="2016-10" db="EMBL/GenBank/DDBJ databases">
        <authorList>
            <person name="de Groot N.N."/>
        </authorList>
    </citation>
    <scope>NUCLEOTIDE SEQUENCE [LARGE SCALE GENOMIC DNA]</scope>
    <source>
        <strain evidence="1 2">DSM 22489</strain>
    </source>
</reference>
<gene>
    <name evidence="1" type="ORF">SAMN05421819_1112</name>
</gene>
<accession>A0A1H5UNR9</accession>
<proteinExistence type="predicted"/>
<evidence type="ECO:0000313" key="1">
    <source>
        <dbReference type="EMBL" id="SEF76660.1"/>
    </source>
</evidence>
<keyword evidence="2" id="KW-1185">Reference proteome</keyword>
<sequence length="46" mass="5179">MPSEETEPNSSEGWTVATARISSDLQTYVGIKMEKTVPERLIRVQL</sequence>
<protein>
    <submittedName>
        <fullName evidence="1">Uncharacterized protein</fullName>
    </submittedName>
</protein>
<dbReference type="EMBL" id="FNVA01000001">
    <property type="protein sequence ID" value="SEF76660.1"/>
    <property type="molecule type" value="Genomic_DNA"/>
</dbReference>